<evidence type="ECO:0000256" key="1">
    <source>
        <dbReference type="SAM" id="MobiDB-lite"/>
    </source>
</evidence>
<feature type="compositionally biased region" description="Basic and acidic residues" evidence="1">
    <location>
        <begin position="1"/>
        <end position="13"/>
    </location>
</feature>
<name>A0A9P0KQH9_ACAOB</name>
<dbReference type="PANTHER" id="PTHR10773">
    <property type="entry name" value="DNA-DIRECTED RNA POLYMERASES I, II, AND III SUBUNIT RPABC2"/>
    <property type="match status" value="1"/>
</dbReference>
<dbReference type="OrthoDB" id="6776028at2759"/>
<evidence type="ECO:0000313" key="3">
    <source>
        <dbReference type="Proteomes" id="UP001152888"/>
    </source>
</evidence>
<reference evidence="2" key="1">
    <citation type="submission" date="2022-03" db="EMBL/GenBank/DDBJ databases">
        <authorList>
            <person name="Sayadi A."/>
        </authorList>
    </citation>
    <scope>NUCLEOTIDE SEQUENCE</scope>
</reference>
<gene>
    <name evidence="2" type="ORF">ACAOBT_LOCUS12081</name>
</gene>
<protein>
    <submittedName>
        <fullName evidence="2">Uncharacterized protein</fullName>
    </submittedName>
</protein>
<accession>A0A9P0KQH9</accession>
<dbReference type="AlphaFoldDB" id="A0A9P0KQH9"/>
<evidence type="ECO:0000313" key="2">
    <source>
        <dbReference type="EMBL" id="CAH1976296.1"/>
    </source>
</evidence>
<keyword evidence="3" id="KW-1185">Reference proteome</keyword>
<comment type="caution">
    <text evidence="2">The sequence shown here is derived from an EMBL/GenBank/DDBJ whole genome shotgun (WGS) entry which is preliminary data.</text>
</comment>
<sequence length="273" mass="32009">MDEEHIVGDQDRGSRKRKWGATSRQRQKEIRYANPDPNLDGFEVSCKHGRNKKLSCKDIPFEDLRRCRQKSYSQKDKVKKDTKLSHLIEIGTPRRKKRSDQSFTRNRNITVHYNVWSSNSKKIVCQKMFLKIFGISQKRIQNISRQMKAGSGISENRGGDRRSQKNVEKRKKVKAFIANLKGQESHYGRAKSKRIYLSAEYNITILHRLYNDSVEVSYKLSTERWREGEELQWLRPIFPEPIEELQENSDEDNDEDNAQEVCNCIEDDGGVKV</sequence>
<feature type="region of interest" description="Disordered" evidence="1">
    <location>
        <begin position="1"/>
        <end position="35"/>
    </location>
</feature>
<feature type="compositionally biased region" description="Basic and acidic residues" evidence="1">
    <location>
        <begin position="157"/>
        <end position="167"/>
    </location>
</feature>
<proteinExistence type="predicted"/>
<organism evidence="2 3">
    <name type="scientific">Acanthoscelides obtectus</name>
    <name type="common">Bean weevil</name>
    <name type="synonym">Bruchus obtectus</name>
    <dbReference type="NCBI Taxonomy" id="200917"/>
    <lineage>
        <taxon>Eukaryota</taxon>
        <taxon>Metazoa</taxon>
        <taxon>Ecdysozoa</taxon>
        <taxon>Arthropoda</taxon>
        <taxon>Hexapoda</taxon>
        <taxon>Insecta</taxon>
        <taxon>Pterygota</taxon>
        <taxon>Neoptera</taxon>
        <taxon>Endopterygota</taxon>
        <taxon>Coleoptera</taxon>
        <taxon>Polyphaga</taxon>
        <taxon>Cucujiformia</taxon>
        <taxon>Chrysomeloidea</taxon>
        <taxon>Chrysomelidae</taxon>
        <taxon>Bruchinae</taxon>
        <taxon>Bruchini</taxon>
        <taxon>Acanthoscelides</taxon>
    </lineage>
</organism>
<feature type="region of interest" description="Disordered" evidence="1">
    <location>
        <begin position="147"/>
        <end position="168"/>
    </location>
</feature>
<dbReference type="PANTHER" id="PTHR10773:SF19">
    <property type="match status" value="1"/>
</dbReference>
<dbReference type="EMBL" id="CAKOFQ010006846">
    <property type="protein sequence ID" value="CAH1976296.1"/>
    <property type="molecule type" value="Genomic_DNA"/>
</dbReference>
<dbReference type="Proteomes" id="UP001152888">
    <property type="component" value="Unassembled WGS sequence"/>
</dbReference>